<accession>A0A3P6CCM0</accession>
<evidence type="ECO:0000313" key="5">
    <source>
        <dbReference type="Proteomes" id="UP000011750"/>
    </source>
</evidence>
<organism evidence="3">
    <name type="scientific">Brassica campestris</name>
    <name type="common">Field mustard</name>
    <dbReference type="NCBI Taxonomy" id="3711"/>
    <lineage>
        <taxon>Eukaryota</taxon>
        <taxon>Viridiplantae</taxon>
        <taxon>Streptophyta</taxon>
        <taxon>Embryophyta</taxon>
        <taxon>Tracheophyta</taxon>
        <taxon>Spermatophyta</taxon>
        <taxon>Magnoliopsida</taxon>
        <taxon>eudicotyledons</taxon>
        <taxon>Gunneridae</taxon>
        <taxon>Pentapetalae</taxon>
        <taxon>rosids</taxon>
        <taxon>malvids</taxon>
        <taxon>Brassicales</taxon>
        <taxon>Brassicaceae</taxon>
        <taxon>Brassiceae</taxon>
        <taxon>Brassica</taxon>
    </lineage>
</organism>
<dbReference type="EnsemblPlants" id="Bra028171.1">
    <property type="protein sequence ID" value="Bra028171.1-P"/>
    <property type="gene ID" value="Bra028171"/>
</dbReference>
<name>A0A3P6CCM0_BRACM</name>
<dbReference type="OMA" id="NPIRNAH"/>
<reference evidence="5" key="1">
    <citation type="journal article" date="2011" name="Nat. Genet.">
        <title>The genome of the mesopolyploid crop species Brassica rapa.</title>
        <authorList>
            <consortium name="Brassica rapa Genome Sequencing Project Consortium"/>
            <person name="Wang X."/>
            <person name="Wang H."/>
            <person name="Wang J."/>
            <person name="Sun R."/>
            <person name="Wu J."/>
            <person name="Liu S."/>
            <person name="Bai Y."/>
            <person name="Mun J.H."/>
            <person name="Bancroft I."/>
            <person name="Cheng F."/>
            <person name="Huang S."/>
            <person name="Li X."/>
            <person name="Hua W."/>
            <person name="Wang J."/>
            <person name="Wang X."/>
            <person name="Freeling M."/>
            <person name="Pires J.C."/>
            <person name="Paterson A.H."/>
            <person name="Chalhoub B."/>
            <person name="Wang B."/>
            <person name="Hayward A."/>
            <person name="Sharpe A.G."/>
            <person name="Park B.S."/>
            <person name="Weisshaar B."/>
            <person name="Liu B."/>
            <person name="Li B."/>
            <person name="Liu B."/>
            <person name="Tong C."/>
            <person name="Song C."/>
            <person name="Duran C."/>
            <person name="Peng C."/>
            <person name="Geng C."/>
            <person name="Koh C."/>
            <person name="Lin C."/>
            <person name="Edwards D."/>
            <person name="Mu D."/>
            <person name="Shen D."/>
            <person name="Soumpourou E."/>
            <person name="Li F."/>
            <person name="Fraser F."/>
            <person name="Conant G."/>
            <person name="Lassalle G."/>
            <person name="King G.J."/>
            <person name="Bonnema G."/>
            <person name="Tang H."/>
            <person name="Wang H."/>
            <person name="Belcram H."/>
            <person name="Zhou H."/>
            <person name="Hirakawa H."/>
            <person name="Abe H."/>
            <person name="Guo H."/>
            <person name="Wang H."/>
            <person name="Jin H."/>
            <person name="Parkin I.A."/>
            <person name="Batley J."/>
            <person name="Kim J.S."/>
            <person name="Just J."/>
            <person name="Li J."/>
            <person name="Xu J."/>
            <person name="Deng J."/>
            <person name="Kim J.A."/>
            <person name="Li J."/>
            <person name="Yu J."/>
            <person name="Meng J."/>
            <person name="Wang J."/>
            <person name="Min J."/>
            <person name="Poulain J."/>
            <person name="Wang J."/>
            <person name="Hatakeyama K."/>
            <person name="Wu K."/>
            <person name="Wang L."/>
            <person name="Fang L."/>
            <person name="Trick M."/>
            <person name="Links M.G."/>
            <person name="Zhao M."/>
            <person name="Jin M."/>
            <person name="Ramchiary N."/>
            <person name="Drou N."/>
            <person name="Berkman P.J."/>
            <person name="Cai Q."/>
            <person name="Huang Q."/>
            <person name="Li R."/>
            <person name="Tabata S."/>
            <person name="Cheng S."/>
            <person name="Zhang S."/>
            <person name="Zhang S."/>
            <person name="Huang S."/>
            <person name="Sato S."/>
            <person name="Sun S."/>
            <person name="Kwon S.J."/>
            <person name="Choi S.R."/>
            <person name="Lee T.H."/>
            <person name="Fan W."/>
            <person name="Zhao X."/>
            <person name="Tan X."/>
            <person name="Xu X."/>
            <person name="Wang Y."/>
            <person name="Qiu Y."/>
            <person name="Yin Y."/>
            <person name="Li Y."/>
            <person name="Du Y."/>
            <person name="Liao Y."/>
            <person name="Lim Y."/>
            <person name="Narusaka Y."/>
            <person name="Wang Y."/>
            <person name="Wang Z."/>
            <person name="Li Z."/>
            <person name="Wang Z."/>
            <person name="Xiong Z."/>
            <person name="Zhang Z."/>
        </authorList>
    </citation>
    <scope>NUCLEOTIDE SEQUENCE [LARGE SCALE GENOMIC DNA]</scope>
    <source>
        <strain evidence="5">cv. Chiifu-401-42</strain>
    </source>
</reference>
<dbReference type="PANTHER" id="PTHR36757:SF1">
    <property type="entry name" value="GENOME ASSEMBLY, CHROMOSOME: A04"/>
    <property type="match status" value="1"/>
</dbReference>
<feature type="region of interest" description="Disordered" evidence="1">
    <location>
        <begin position="181"/>
        <end position="209"/>
    </location>
</feature>
<dbReference type="OrthoDB" id="1621429at2759"/>
<keyword evidence="5" id="KW-1185">Reference proteome</keyword>
<feature type="compositionally biased region" description="Polar residues" evidence="1">
    <location>
        <begin position="198"/>
        <end position="209"/>
    </location>
</feature>
<dbReference type="EMBL" id="LS974620">
    <property type="protein sequence ID" value="CAG7906337.1"/>
    <property type="molecule type" value="Genomic_DNA"/>
</dbReference>
<dbReference type="Proteomes" id="UP000694005">
    <property type="component" value="Chromosome A04"/>
</dbReference>
<proteinExistence type="predicted"/>
<evidence type="ECO:0000313" key="2">
    <source>
        <dbReference type="EMBL" id="CAG7906337.1"/>
    </source>
</evidence>
<evidence type="ECO:0000256" key="1">
    <source>
        <dbReference type="SAM" id="MobiDB-lite"/>
    </source>
</evidence>
<dbReference type="AlphaFoldDB" id="A0A3P6CCM0"/>
<dbReference type="KEGG" id="brp:103863774"/>
<feature type="compositionally biased region" description="Low complexity" evidence="1">
    <location>
        <begin position="187"/>
        <end position="197"/>
    </location>
</feature>
<evidence type="ECO:0000313" key="3">
    <source>
        <dbReference type="EMBL" id="VDD12090.1"/>
    </source>
</evidence>
<dbReference type="EMBL" id="LR031576">
    <property type="protein sequence ID" value="VDD12090.1"/>
    <property type="molecule type" value="Genomic_DNA"/>
</dbReference>
<gene>
    <name evidence="3" type="ORF">BRAA04T16790Z</name>
    <name evidence="2" type="ORF">BRAPAZ1V2_A04P12380.2</name>
</gene>
<reference evidence="3" key="3">
    <citation type="submission" date="2018-11" db="EMBL/GenBank/DDBJ databases">
        <authorList>
            <consortium name="Genoscope - CEA"/>
            <person name="William W."/>
        </authorList>
    </citation>
    <scope>NUCLEOTIDE SEQUENCE</scope>
</reference>
<dbReference type="Proteomes" id="UP000011750">
    <property type="component" value="Chromosome A04"/>
</dbReference>
<dbReference type="PANTHER" id="PTHR36757">
    <property type="entry name" value="BNAANNG22500D PROTEIN"/>
    <property type="match status" value="1"/>
</dbReference>
<evidence type="ECO:0000313" key="4">
    <source>
        <dbReference type="EnsemblPlants" id="Bra028171.1-P"/>
    </source>
</evidence>
<reference evidence="5" key="2">
    <citation type="journal article" date="2018" name="Hortic Res">
        <title>Improved Brassica rapa reference genome by single-molecule sequencing and chromosome conformation capture technologies.</title>
        <authorList>
            <person name="Zhang L."/>
            <person name="Cai X."/>
            <person name="Wu J."/>
            <person name="Liu M."/>
            <person name="Grob S."/>
            <person name="Cheng F."/>
            <person name="Liang J."/>
            <person name="Cai C."/>
            <person name="Liu Z."/>
            <person name="Liu B."/>
            <person name="Wang F."/>
            <person name="Li S."/>
            <person name="Liu F."/>
            <person name="Li X."/>
            <person name="Cheng L."/>
            <person name="Yang W."/>
            <person name="Li M.H."/>
            <person name="Grossniklaus U."/>
            <person name="Zheng H."/>
            <person name="Wang X."/>
        </authorList>
    </citation>
    <scope>NUCLEOTIDE SEQUENCE [LARGE SCALE GENOMIC DNA]</scope>
    <source>
        <strain evidence="5">cv. Chiifu-401-42</strain>
    </source>
</reference>
<sequence>MPENAKHGPRLSFSQDFCHYDSIPIEQSPLRTHSEPSTLNFDFSIPGGVISGECSWSAEDFFSDGKILPTEIKKVPEKDGTGLYTNPIGDTKPVLEIGLTATGAIRNTVPFHVPSEPCRPGPETNPIRNAHEIEEIEEDEERPTVNPCWGIKKRSERLNPEIGLPLLSDNPTGSNYKQTETMKLEVSSPSSSSNCSSQKPLLSKTSHGDYSNGGNGGGINVNSFLDVFPGGSLFGLGSIIVGSGSDKNKNKKKKISVFCHW</sequence>
<protein>
    <submittedName>
        <fullName evidence="3 4">Uncharacterized protein</fullName>
    </submittedName>
</protein>
<dbReference type="Gramene" id="A04p12380.2_BraZ1">
    <property type="protein sequence ID" value="A04p12380.2_BraZ1.CDS.1"/>
    <property type="gene ID" value="A04g12380.2_BraZ1"/>
</dbReference>
<accession>M4EHA6</accession>
<dbReference type="HOGENOM" id="CLU_076735_0_0_1"/>
<dbReference type="Gramene" id="Bra028171.1">
    <property type="protein sequence ID" value="Bra028171.1-P"/>
    <property type="gene ID" value="Bra028171"/>
</dbReference>
<reference evidence="4" key="4">
    <citation type="submission" date="2023-03" db="UniProtKB">
        <authorList>
            <consortium name="EnsemblPlants"/>
        </authorList>
    </citation>
    <scope>IDENTIFICATION</scope>
    <source>
        <strain evidence="4">cv. Chiifu-401-42</strain>
    </source>
</reference>